<reference evidence="3" key="1">
    <citation type="journal article" date="2020" name="Stud. Mycol.">
        <title>101 Dothideomycetes genomes: a test case for predicting lifestyles and emergence of pathogens.</title>
        <authorList>
            <person name="Haridas S."/>
            <person name="Albert R."/>
            <person name="Binder M."/>
            <person name="Bloem J."/>
            <person name="Labutti K."/>
            <person name="Salamov A."/>
            <person name="Andreopoulos B."/>
            <person name="Baker S."/>
            <person name="Barry K."/>
            <person name="Bills G."/>
            <person name="Bluhm B."/>
            <person name="Cannon C."/>
            <person name="Castanera R."/>
            <person name="Culley D."/>
            <person name="Daum C."/>
            <person name="Ezra D."/>
            <person name="Gonzalez J."/>
            <person name="Henrissat B."/>
            <person name="Kuo A."/>
            <person name="Liang C."/>
            <person name="Lipzen A."/>
            <person name="Lutzoni F."/>
            <person name="Magnuson J."/>
            <person name="Mondo S."/>
            <person name="Nolan M."/>
            <person name="Ohm R."/>
            <person name="Pangilinan J."/>
            <person name="Park H.-J."/>
            <person name="Ramirez L."/>
            <person name="Alfaro M."/>
            <person name="Sun H."/>
            <person name="Tritt A."/>
            <person name="Yoshinaga Y."/>
            <person name="Zwiers L.-H."/>
            <person name="Turgeon B."/>
            <person name="Goodwin S."/>
            <person name="Spatafora J."/>
            <person name="Crous P."/>
            <person name="Grigoriev I."/>
        </authorList>
    </citation>
    <scope>NUCLEOTIDE SEQUENCE</scope>
    <source>
        <strain evidence="3">CBS 113818</strain>
    </source>
</reference>
<dbReference type="EMBL" id="MU006223">
    <property type="protein sequence ID" value="KAF2827857.1"/>
    <property type="molecule type" value="Genomic_DNA"/>
</dbReference>
<dbReference type="OrthoDB" id="3641893at2759"/>
<proteinExistence type="predicted"/>
<organism evidence="3 4">
    <name type="scientific">Ophiobolus disseminans</name>
    <dbReference type="NCBI Taxonomy" id="1469910"/>
    <lineage>
        <taxon>Eukaryota</taxon>
        <taxon>Fungi</taxon>
        <taxon>Dikarya</taxon>
        <taxon>Ascomycota</taxon>
        <taxon>Pezizomycotina</taxon>
        <taxon>Dothideomycetes</taxon>
        <taxon>Pleosporomycetidae</taxon>
        <taxon>Pleosporales</taxon>
        <taxon>Pleosporineae</taxon>
        <taxon>Phaeosphaeriaceae</taxon>
        <taxon>Ophiobolus</taxon>
    </lineage>
</organism>
<dbReference type="Proteomes" id="UP000799424">
    <property type="component" value="Unassembled WGS sequence"/>
</dbReference>
<feature type="compositionally biased region" description="Polar residues" evidence="1">
    <location>
        <begin position="84"/>
        <end position="93"/>
    </location>
</feature>
<sequence length="93" mass="10411">MGFAISPALIIFLVILGGGALVCCCFAVYRFWGDDADQNQYTSRSPQQDKYMREVRERNWNKLPRYQGRNLHAPSNLAHAPISPSGNSTTTYG</sequence>
<dbReference type="AlphaFoldDB" id="A0A6A7A5A1"/>
<evidence type="ECO:0000256" key="1">
    <source>
        <dbReference type="SAM" id="MobiDB-lite"/>
    </source>
</evidence>
<gene>
    <name evidence="3" type="ORF">CC86DRAFT_369080</name>
</gene>
<feature type="region of interest" description="Disordered" evidence="1">
    <location>
        <begin position="70"/>
        <end position="93"/>
    </location>
</feature>
<evidence type="ECO:0000313" key="3">
    <source>
        <dbReference type="EMBL" id="KAF2827857.1"/>
    </source>
</evidence>
<name>A0A6A7A5A1_9PLEO</name>
<evidence type="ECO:0000313" key="4">
    <source>
        <dbReference type="Proteomes" id="UP000799424"/>
    </source>
</evidence>
<evidence type="ECO:0000256" key="2">
    <source>
        <dbReference type="SAM" id="Phobius"/>
    </source>
</evidence>
<accession>A0A6A7A5A1</accession>
<keyword evidence="2" id="KW-0472">Membrane</keyword>
<protein>
    <submittedName>
        <fullName evidence="3">Uncharacterized protein</fullName>
    </submittedName>
</protein>
<keyword evidence="2" id="KW-1133">Transmembrane helix</keyword>
<keyword evidence="2" id="KW-0812">Transmembrane</keyword>
<keyword evidence="4" id="KW-1185">Reference proteome</keyword>
<feature type="transmembrane region" description="Helical" evidence="2">
    <location>
        <begin position="6"/>
        <end position="29"/>
    </location>
</feature>